<name>A0A494XNP4_9BURK</name>
<keyword evidence="8" id="KW-1185">Reference proteome</keyword>
<proteinExistence type="predicted"/>
<evidence type="ECO:0000313" key="7">
    <source>
        <dbReference type="EMBL" id="RKP49739.1"/>
    </source>
</evidence>
<feature type="transmembrane region" description="Helical" evidence="6">
    <location>
        <begin position="31"/>
        <end position="49"/>
    </location>
</feature>
<gene>
    <name evidence="7" type="ORF">D7S86_20900</name>
</gene>
<keyword evidence="4 6" id="KW-1133">Transmembrane helix</keyword>
<dbReference type="InterPro" id="IPR001851">
    <property type="entry name" value="ABC_transp_permease"/>
</dbReference>
<evidence type="ECO:0000256" key="3">
    <source>
        <dbReference type="ARBA" id="ARBA00022692"/>
    </source>
</evidence>
<organism evidence="7 8">
    <name type="scientific">Pararobbsia silviterrae</name>
    <dbReference type="NCBI Taxonomy" id="1792498"/>
    <lineage>
        <taxon>Bacteria</taxon>
        <taxon>Pseudomonadati</taxon>
        <taxon>Pseudomonadota</taxon>
        <taxon>Betaproteobacteria</taxon>
        <taxon>Burkholderiales</taxon>
        <taxon>Burkholderiaceae</taxon>
        <taxon>Pararobbsia</taxon>
    </lineage>
</organism>
<dbReference type="CDD" id="cd06581">
    <property type="entry name" value="TM_PBP1_LivM_like"/>
    <property type="match status" value="1"/>
</dbReference>
<protein>
    <submittedName>
        <fullName evidence="7">Branched-chain amino acid ABC transporter permease</fullName>
    </submittedName>
</protein>
<feature type="transmembrane region" description="Helical" evidence="6">
    <location>
        <begin position="274"/>
        <end position="307"/>
    </location>
</feature>
<feature type="transmembrane region" description="Helical" evidence="6">
    <location>
        <begin position="55"/>
        <end position="75"/>
    </location>
</feature>
<dbReference type="EMBL" id="RBZU01000010">
    <property type="protein sequence ID" value="RKP49739.1"/>
    <property type="molecule type" value="Genomic_DNA"/>
</dbReference>
<keyword evidence="2" id="KW-1003">Cell membrane</keyword>
<keyword evidence="3 6" id="KW-0812">Transmembrane</keyword>
<feature type="transmembrane region" description="Helical" evidence="6">
    <location>
        <begin position="87"/>
        <end position="108"/>
    </location>
</feature>
<dbReference type="GO" id="GO:0005886">
    <property type="term" value="C:plasma membrane"/>
    <property type="evidence" value="ECO:0007669"/>
    <property type="project" value="UniProtKB-SubCell"/>
</dbReference>
<feature type="transmembrane region" description="Helical" evidence="6">
    <location>
        <begin position="114"/>
        <end position="134"/>
    </location>
</feature>
<dbReference type="GO" id="GO:0015658">
    <property type="term" value="F:branched-chain amino acid transmembrane transporter activity"/>
    <property type="evidence" value="ECO:0007669"/>
    <property type="project" value="InterPro"/>
</dbReference>
<reference evidence="7 8" key="1">
    <citation type="submission" date="2018-10" db="EMBL/GenBank/DDBJ databases">
        <title>Robbsia sp. DHC34, isolated from soil.</title>
        <authorList>
            <person name="Gao Z.-H."/>
            <person name="Qiu L.-H."/>
        </authorList>
    </citation>
    <scope>NUCLEOTIDE SEQUENCE [LARGE SCALE GENOMIC DNA]</scope>
    <source>
        <strain evidence="7 8">DHC34</strain>
    </source>
</reference>
<evidence type="ECO:0000313" key="8">
    <source>
        <dbReference type="Proteomes" id="UP000270342"/>
    </source>
</evidence>
<keyword evidence="5 6" id="KW-0472">Membrane</keyword>
<dbReference type="PANTHER" id="PTHR30482">
    <property type="entry name" value="HIGH-AFFINITY BRANCHED-CHAIN AMINO ACID TRANSPORT SYSTEM PERMEASE"/>
    <property type="match status" value="1"/>
</dbReference>
<sequence length="423" mass="43233">MLDGSVPVAASVSGVGAPDDARMSSQARLRYAVSVVLVLLAVLACVPVWTGGVALTFATQCMILFVFAQSFALLLGEAGLLSFGHAVYLGLGAFATAHALNFAGAQGWPLPTPLVPLVGALAGVAGGATLGWFASRRGGIAFAMITLGTGELLATGATAWPALFGGEGGIATDRTYGWSPIDLGSPRHVYVLIAIWALASVAAMRAFARTPLGLAANAVREQPMRAAFVGFDVRRVRYRTSIVSAGFAGVAGALLTLATEQVSADAFSLARSGAVLVAVVLGGASGWGGPLAGTLLYVGCSVVLALYTRAWPFYLGLMFIGVVSFAPRGIVGLPQTLRAWPSPRRCAGALVIAAGLVLGIEMLYRLTLASSDGTTLAAFGLRIDATAAGSWIAAAACVLAGLALGWARLGRARRRVGDVRVDS</sequence>
<feature type="transmembrane region" description="Helical" evidence="6">
    <location>
        <begin position="313"/>
        <end position="334"/>
    </location>
</feature>
<evidence type="ECO:0000256" key="6">
    <source>
        <dbReference type="SAM" id="Phobius"/>
    </source>
</evidence>
<comment type="caution">
    <text evidence="7">The sequence shown here is derived from an EMBL/GenBank/DDBJ whole genome shotgun (WGS) entry which is preliminary data.</text>
</comment>
<accession>A0A494XNP4</accession>
<dbReference type="Proteomes" id="UP000270342">
    <property type="component" value="Unassembled WGS sequence"/>
</dbReference>
<dbReference type="PANTHER" id="PTHR30482:SF17">
    <property type="entry name" value="ABC TRANSPORTER ATP-BINDING PROTEIN"/>
    <property type="match status" value="1"/>
</dbReference>
<evidence type="ECO:0000256" key="1">
    <source>
        <dbReference type="ARBA" id="ARBA00004651"/>
    </source>
</evidence>
<feature type="transmembrane region" description="Helical" evidence="6">
    <location>
        <begin position="189"/>
        <end position="208"/>
    </location>
</feature>
<feature type="transmembrane region" description="Helical" evidence="6">
    <location>
        <begin position="346"/>
        <end position="368"/>
    </location>
</feature>
<dbReference type="Pfam" id="PF02653">
    <property type="entry name" value="BPD_transp_2"/>
    <property type="match status" value="1"/>
</dbReference>
<feature type="transmembrane region" description="Helical" evidence="6">
    <location>
        <begin position="388"/>
        <end position="407"/>
    </location>
</feature>
<dbReference type="AlphaFoldDB" id="A0A494XNP4"/>
<dbReference type="InterPro" id="IPR043428">
    <property type="entry name" value="LivM-like"/>
</dbReference>
<evidence type="ECO:0000256" key="5">
    <source>
        <dbReference type="ARBA" id="ARBA00023136"/>
    </source>
</evidence>
<evidence type="ECO:0000256" key="4">
    <source>
        <dbReference type="ARBA" id="ARBA00022989"/>
    </source>
</evidence>
<comment type="subcellular location">
    <subcellularLocation>
        <location evidence="1">Cell membrane</location>
        <topology evidence="1">Multi-pass membrane protein</topology>
    </subcellularLocation>
</comment>
<evidence type="ECO:0000256" key="2">
    <source>
        <dbReference type="ARBA" id="ARBA00022475"/>
    </source>
</evidence>